<keyword evidence="1" id="KW-1133">Transmembrane helix</keyword>
<dbReference type="GO" id="GO:0022857">
    <property type="term" value="F:transmembrane transporter activity"/>
    <property type="evidence" value="ECO:0007669"/>
    <property type="project" value="InterPro"/>
</dbReference>
<sequence length="177" mass="19239">MTNQNTRTRDMILAALCLAIAMVLPFLTGQIQTIGNMLSPMHIPVFLCAYICGWKWAAAVGFVAPFIRYAAFGMPPLMPVGVGMAFEMLTYGLVAGLLYKILPKKTVNIYVSLIISMIAGRVVWGLARLIIAGVTSAQFTWEMFISGAVLTAVPGIVLHIVLIPLIVMGLKRARLID</sequence>
<organism evidence="2 3">
    <name type="scientific">Candidatus Fimisoma avicola</name>
    <dbReference type="NCBI Taxonomy" id="2840826"/>
    <lineage>
        <taxon>Bacteria</taxon>
        <taxon>Bacillati</taxon>
        <taxon>Bacillota</taxon>
        <taxon>Clostridia</taxon>
        <taxon>Eubacteriales</taxon>
        <taxon>Candidatus Fimisoma</taxon>
    </lineage>
</organism>
<proteinExistence type="predicted"/>
<dbReference type="AlphaFoldDB" id="A0A9D1I4J6"/>
<protein>
    <submittedName>
        <fullName evidence="2">ECF transporter S component</fullName>
    </submittedName>
</protein>
<dbReference type="Gene3D" id="1.10.1760.20">
    <property type="match status" value="1"/>
</dbReference>
<accession>A0A9D1I4J6</accession>
<reference evidence="2" key="1">
    <citation type="submission" date="2020-10" db="EMBL/GenBank/DDBJ databases">
        <authorList>
            <person name="Gilroy R."/>
        </authorList>
    </citation>
    <scope>NUCLEOTIDE SEQUENCE</scope>
    <source>
        <strain evidence="2">11300</strain>
    </source>
</reference>
<dbReference type="Proteomes" id="UP000824091">
    <property type="component" value="Unassembled WGS sequence"/>
</dbReference>
<reference evidence="2" key="2">
    <citation type="journal article" date="2021" name="PeerJ">
        <title>Extensive microbial diversity within the chicken gut microbiome revealed by metagenomics and culture.</title>
        <authorList>
            <person name="Gilroy R."/>
            <person name="Ravi A."/>
            <person name="Getino M."/>
            <person name="Pursley I."/>
            <person name="Horton D.L."/>
            <person name="Alikhan N.F."/>
            <person name="Baker D."/>
            <person name="Gharbi K."/>
            <person name="Hall N."/>
            <person name="Watson M."/>
            <person name="Adriaenssens E.M."/>
            <person name="Foster-Nyarko E."/>
            <person name="Jarju S."/>
            <person name="Secka A."/>
            <person name="Antonio M."/>
            <person name="Oren A."/>
            <person name="Chaudhuri R.R."/>
            <person name="La Ragione R."/>
            <person name="Hildebrand F."/>
            <person name="Pallen M.J."/>
        </authorList>
    </citation>
    <scope>NUCLEOTIDE SEQUENCE</scope>
    <source>
        <strain evidence="2">11300</strain>
    </source>
</reference>
<dbReference type="InterPro" id="IPR024529">
    <property type="entry name" value="ECF_trnsprt_substrate-spec"/>
</dbReference>
<feature type="transmembrane region" description="Helical" evidence="1">
    <location>
        <begin position="143"/>
        <end position="167"/>
    </location>
</feature>
<keyword evidence="1" id="KW-0472">Membrane</keyword>
<keyword evidence="1" id="KW-0812">Transmembrane</keyword>
<comment type="caution">
    <text evidence="2">The sequence shown here is derived from an EMBL/GenBank/DDBJ whole genome shotgun (WGS) entry which is preliminary data.</text>
</comment>
<evidence type="ECO:0000313" key="3">
    <source>
        <dbReference type="Proteomes" id="UP000824091"/>
    </source>
</evidence>
<dbReference type="EMBL" id="DVMO01000104">
    <property type="protein sequence ID" value="HIU28123.1"/>
    <property type="molecule type" value="Genomic_DNA"/>
</dbReference>
<dbReference type="Pfam" id="PF12822">
    <property type="entry name" value="ECF_trnsprt"/>
    <property type="match status" value="1"/>
</dbReference>
<gene>
    <name evidence="2" type="ORF">IAD16_07085</name>
</gene>
<evidence type="ECO:0000256" key="1">
    <source>
        <dbReference type="SAM" id="Phobius"/>
    </source>
</evidence>
<name>A0A9D1I4J6_9FIRM</name>
<feature type="transmembrane region" description="Helical" evidence="1">
    <location>
        <begin position="79"/>
        <end position="102"/>
    </location>
</feature>
<feature type="transmembrane region" description="Helical" evidence="1">
    <location>
        <begin position="109"/>
        <end position="131"/>
    </location>
</feature>
<evidence type="ECO:0000313" key="2">
    <source>
        <dbReference type="EMBL" id="HIU28123.1"/>
    </source>
</evidence>
<feature type="transmembrane region" description="Helical" evidence="1">
    <location>
        <begin position="12"/>
        <end position="31"/>
    </location>
</feature>